<dbReference type="STRING" id="76595.SAMN05660313_01445"/>
<dbReference type="Proteomes" id="UP000183257">
    <property type="component" value="Unassembled WGS sequence"/>
</dbReference>
<protein>
    <submittedName>
        <fullName evidence="1">Uncharacterized protein</fullName>
    </submittedName>
</protein>
<sequence>MKLFYTNYGTNETIESSNAIEVTVESAIRTFLELLDGSENFLGLVDENNNCIQFVNEENIWLLDIPKPPNFINLQAYVNDKECLAILEDCITKNEISVNVKLYKVHIMDETLNDVLSREQNKSIK</sequence>
<gene>
    <name evidence="1" type="ORF">SAMN05660313_01445</name>
</gene>
<name>A0A1K1NXR4_9FLAO</name>
<organism evidence="1 2">
    <name type="scientific">Cellulophaga fucicola</name>
    <dbReference type="NCBI Taxonomy" id="76595"/>
    <lineage>
        <taxon>Bacteria</taxon>
        <taxon>Pseudomonadati</taxon>
        <taxon>Bacteroidota</taxon>
        <taxon>Flavobacteriia</taxon>
        <taxon>Flavobacteriales</taxon>
        <taxon>Flavobacteriaceae</taxon>
        <taxon>Cellulophaga</taxon>
    </lineage>
</organism>
<evidence type="ECO:0000313" key="1">
    <source>
        <dbReference type="EMBL" id="SFW40124.1"/>
    </source>
</evidence>
<dbReference type="EMBL" id="FPIY01000002">
    <property type="protein sequence ID" value="SFW40124.1"/>
    <property type="molecule type" value="Genomic_DNA"/>
</dbReference>
<proteinExistence type="predicted"/>
<dbReference type="AlphaFoldDB" id="A0A1K1NXR4"/>
<dbReference type="RefSeq" id="WP_072303125.1">
    <property type="nucleotide sequence ID" value="NZ_FPIY01000002.1"/>
</dbReference>
<evidence type="ECO:0000313" key="2">
    <source>
        <dbReference type="Proteomes" id="UP000183257"/>
    </source>
</evidence>
<accession>A0A1K1NXR4</accession>
<reference evidence="2" key="1">
    <citation type="submission" date="2016-11" db="EMBL/GenBank/DDBJ databases">
        <authorList>
            <person name="Varghese N."/>
            <person name="Submissions S."/>
        </authorList>
    </citation>
    <scope>NUCLEOTIDE SEQUENCE [LARGE SCALE GENOMIC DNA]</scope>
    <source>
        <strain evidence="2">DSM 24786</strain>
    </source>
</reference>
<keyword evidence="2" id="KW-1185">Reference proteome</keyword>
<dbReference type="OrthoDB" id="1446383at2"/>